<dbReference type="InterPro" id="IPR002123">
    <property type="entry name" value="Plipid/glycerol_acylTrfase"/>
</dbReference>
<evidence type="ECO:0000313" key="5">
    <source>
        <dbReference type="EMBL" id="GEC96874.1"/>
    </source>
</evidence>
<evidence type="ECO:0000256" key="3">
    <source>
        <dbReference type="ARBA" id="ARBA00023315"/>
    </source>
</evidence>
<dbReference type="AlphaFoldDB" id="A0A4Y4CZG2"/>
<dbReference type="GO" id="GO:0006654">
    <property type="term" value="P:phosphatidic acid biosynthetic process"/>
    <property type="evidence" value="ECO:0007669"/>
    <property type="project" value="TreeGrafter"/>
</dbReference>
<organism evidence="5 6">
    <name type="scientific">Zoogloea ramigera</name>
    <dbReference type="NCBI Taxonomy" id="350"/>
    <lineage>
        <taxon>Bacteria</taxon>
        <taxon>Pseudomonadati</taxon>
        <taxon>Pseudomonadota</taxon>
        <taxon>Betaproteobacteria</taxon>
        <taxon>Rhodocyclales</taxon>
        <taxon>Zoogloeaceae</taxon>
        <taxon>Zoogloea</taxon>
    </lineage>
</organism>
<dbReference type="Pfam" id="PF01553">
    <property type="entry name" value="Acyltransferase"/>
    <property type="match status" value="1"/>
</dbReference>
<dbReference type="EMBL" id="BJNV01000056">
    <property type="protein sequence ID" value="GEC96874.1"/>
    <property type="molecule type" value="Genomic_DNA"/>
</dbReference>
<evidence type="ECO:0000313" key="6">
    <source>
        <dbReference type="Proteomes" id="UP000318422"/>
    </source>
</evidence>
<dbReference type="PANTHER" id="PTHR10434">
    <property type="entry name" value="1-ACYL-SN-GLYCEROL-3-PHOSPHATE ACYLTRANSFERASE"/>
    <property type="match status" value="1"/>
</dbReference>
<name>A0A4Y4CZG2_ZOORA</name>
<dbReference type="GO" id="GO:0003841">
    <property type="term" value="F:1-acylglycerol-3-phosphate O-acyltransferase activity"/>
    <property type="evidence" value="ECO:0007669"/>
    <property type="project" value="TreeGrafter"/>
</dbReference>
<evidence type="ECO:0000256" key="1">
    <source>
        <dbReference type="ARBA" id="ARBA00005189"/>
    </source>
</evidence>
<keyword evidence="6" id="KW-1185">Reference proteome</keyword>
<proteinExistence type="predicted"/>
<comment type="pathway">
    <text evidence="1">Lipid metabolism.</text>
</comment>
<dbReference type="OrthoDB" id="9812274at2"/>
<dbReference type="SMART" id="SM00563">
    <property type="entry name" value="PlsC"/>
    <property type="match status" value="1"/>
</dbReference>
<comment type="caution">
    <text evidence="5">The sequence shown here is derived from an EMBL/GenBank/DDBJ whole genome shotgun (WGS) entry which is preliminary data.</text>
</comment>
<gene>
    <name evidence="5" type="ORF">ZRA01_29470</name>
</gene>
<dbReference type="SUPFAM" id="SSF69593">
    <property type="entry name" value="Glycerol-3-phosphate (1)-acyltransferase"/>
    <property type="match status" value="1"/>
</dbReference>
<dbReference type="Proteomes" id="UP000318422">
    <property type="component" value="Unassembled WGS sequence"/>
</dbReference>
<dbReference type="CDD" id="cd07989">
    <property type="entry name" value="LPLAT_AGPAT-like"/>
    <property type="match status" value="1"/>
</dbReference>
<sequence length="250" mass="27811">MVLIRNLLFMLALAVLTPLYALIAMATFPFGPKTRHRIIRGWPHLMAWVVKHVLGIPYRLVGAENIPAGPAIVMSKHMSAWETIMLQDIFPPMVFVMKREIHKLPFFGWGIAQMPMIAIDRAAGKDALAQVVEQGIDRLGHGFWVTIFPEGTRVAPGSRKRYKAGGAVLAAKSGAPVVPVAHNAGEFWARNAFLKRPGEVVVSIGPAIDTQGLPPDEINRRAEAWVEGEMHRLFPHHYKHRHHPRETSAA</sequence>
<keyword evidence="2 5" id="KW-0808">Transferase</keyword>
<dbReference type="PANTHER" id="PTHR10434:SF40">
    <property type="entry name" value="1-ACYL-SN-GLYCEROL-3-PHOSPHATE ACYLTRANSFERASE"/>
    <property type="match status" value="1"/>
</dbReference>
<evidence type="ECO:0000256" key="2">
    <source>
        <dbReference type="ARBA" id="ARBA00022679"/>
    </source>
</evidence>
<protein>
    <submittedName>
        <fullName evidence="5">1-acyl-sn-glycerol-3-phosphate acyltransferase</fullName>
    </submittedName>
</protein>
<evidence type="ECO:0000259" key="4">
    <source>
        <dbReference type="SMART" id="SM00563"/>
    </source>
</evidence>
<dbReference type="RefSeq" id="WP_141353619.1">
    <property type="nucleotide sequence ID" value="NZ_BJNV01000056.1"/>
</dbReference>
<accession>A0A4Y4CZG2</accession>
<reference evidence="5 6" key="1">
    <citation type="submission" date="2019-06" db="EMBL/GenBank/DDBJ databases">
        <title>Whole genome shotgun sequence of Zoogloea ramigera NBRC 15342.</title>
        <authorList>
            <person name="Hosoyama A."/>
            <person name="Uohara A."/>
            <person name="Ohji S."/>
            <person name="Ichikawa N."/>
        </authorList>
    </citation>
    <scope>NUCLEOTIDE SEQUENCE [LARGE SCALE GENOMIC DNA]</scope>
    <source>
        <strain evidence="5 6">NBRC 15342</strain>
    </source>
</reference>
<feature type="domain" description="Phospholipid/glycerol acyltransferase" evidence="4">
    <location>
        <begin position="71"/>
        <end position="185"/>
    </location>
</feature>
<keyword evidence="3 5" id="KW-0012">Acyltransferase</keyword>